<proteinExistence type="predicted"/>
<name>A0AAV9QAW4_9PEZI</name>
<dbReference type="CDD" id="cd01831">
    <property type="entry name" value="Endoglucanase_E_like"/>
    <property type="match status" value="1"/>
</dbReference>
<dbReference type="PANTHER" id="PTHR37834:SF2">
    <property type="entry name" value="ESTERASE, SGNH HYDROLASE-TYPE"/>
    <property type="match status" value="1"/>
</dbReference>
<comment type="caution">
    <text evidence="3">The sequence shown here is derived from an EMBL/GenBank/DDBJ whole genome shotgun (WGS) entry which is preliminary data.</text>
</comment>
<evidence type="ECO:0000313" key="3">
    <source>
        <dbReference type="EMBL" id="KAK5539771.1"/>
    </source>
</evidence>
<gene>
    <name evidence="3" type="ORF">LTR25_003476</name>
</gene>
<dbReference type="SUPFAM" id="SSF52266">
    <property type="entry name" value="SGNH hydrolase"/>
    <property type="match status" value="1"/>
</dbReference>
<evidence type="ECO:0000256" key="1">
    <source>
        <dbReference type="SAM" id="MobiDB-lite"/>
    </source>
</evidence>
<feature type="region of interest" description="Disordered" evidence="1">
    <location>
        <begin position="1"/>
        <end position="28"/>
    </location>
</feature>
<dbReference type="InterPro" id="IPR013830">
    <property type="entry name" value="SGNH_hydro"/>
</dbReference>
<sequence length="425" mass="47096">MDENASQREAPPGSGKAVPRGRQESQRGIRTMTASSAITENTQVRENPYPGQATITTLNSNKWTTFPANASQISYKGRWDDQHISWWSAPGLVVGFTGEDLAVSFGNWTDEEVLLAYRVDGQDWQFSNVTANASYQFINAATTGLNLTNSTNTKRFEFRVTNWSYGVQIQSISVSSGQKLVSIPTRPKTVEIIGDSLSAGQYATYEAISSWSWGFAEGLGDAEYSITAYPGICLVDANCWGNPHGQTFQWYRTSDTSGRAIDLYGDNPPHWNFATHPAADLTVINIGTNDNNTHNNVSAPAFQQSYIDLINGIHQVWPQTQIIIFSLWSGFSAVGSTYVQGAGFLTEIENVYNHFADQGFVHYFNTTGILQHNDIGPLYHPTDVGHIKVASHLLQYVRLKSDWDLLATGPEVQSDTLYWNDQSSY</sequence>
<dbReference type="Gene3D" id="3.40.50.1110">
    <property type="entry name" value="SGNH hydrolase"/>
    <property type="match status" value="1"/>
</dbReference>
<accession>A0AAV9QAW4</accession>
<keyword evidence="4" id="KW-1185">Reference proteome</keyword>
<organism evidence="3 4">
    <name type="scientific">Vermiconidia calcicola</name>
    <dbReference type="NCBI Taxonomy" id="1690605"/>
    <lineage>
        <taxon>Eukaryota</taxon>
        <taxon>Fungi</taxon>
        <taxon>Dikarya</taxon>
        <taxon>Ascomycota</taxon>
        <taxon>Pezizomycotina</taxon>
        <taxon>Dothideomycetes</taxon>
        <taxon>Dothideomycetidae</taxon>
        <taxon>Mycosphaerellales</taxon>
        <taxon>Extremaceae</taxon>
        <taxon>Vermiconidia</taxon>
    </lineage>
</organism>
<dbReference type="GO" id="GO:0052689">
    <property type="term" value="F:carboxylic ester hydrolase activity"/>
    <property type="evidence" value="ECO:0007669"/>
    <property type="project" value="InterPro"/>
</dbReference>
<feature type="domain" description="SGNH hydrolase-type esterase" evidence="2">
    <location>
        <begin position="193"/>
        <end position="386"/>
    </location>
</feature>
<dbReference type="AlphaFoldDB" id="A0AAV9QAW4"/>
<dbReference type="PANTHER" id="PTHR37834">
    <property type="entry name" value="GDSL-LIKE LIPASE/ACYLHYDROLASE DOMAIN PROTEIN (AFU_ORTHOLOGUE AFUA_2G00620)"/>
    <property type="match status" value="1"/>
</dbReference>
<dbReference type="InterPro" id="IPR052762">
    <property type="entry name" value="PCW_deacetylase/CE"/>
</dbReference>
<dbReference type="Proteomes" id="UP001345827">
    <property type="component" value="Unassembled WGS sequence"/>
</dbReference>
<reference evidence="3 4" key="1">
    <citation type="submission" date="2023-06" db="EMBL/GenBank/DDBJ databases">
        <title>Black Yeasts Isolated from many extreme environments.</title>
        <authorList>
            <person name="Coleine C."/>
            <person name="Stajich J.E."/>
            <person name="Selbmann L."/>
        </authorList>
    </citation>
    <scope>NUCLEOTIDE SEQUENCE [LARGE SCALE GENOMIC DNA]</scope>
    <source>
        <strain evidence="3 4">CCFEE 5887</strain>
    </source>
</reference>
<dbReference type="Pfam" id="PF13472">
    <property type="entry name" value="Lipase_GDSL_2"/>
    <property type="match status" value="1"/>
</dbReference>
<evidence type="ECO:0000259" key="2">
    <source>
        <dbReference type="Pfam" id="PF13472"/>
    </source>
</evidence>
<dbReference type="InterPro" id="IPR036514">
    <property type="entry name" value="SGNH_hydro_sf"/>
</dbReference>
<dbReference type="InterPro" id="IPR037461">
    <property type="entry name" value="CtCE2-like_dom"/>
</dbReference>
<evidence type="ECO:0000313" key="4">
    <source>
        <dbReference type="Proteomes" id="UP001345827"/>
    </source>
</evidence>
<protein>
    <recommendedName>
        <fullName evidence="2">SGNH hydrolase-type esterase domain-containing protein</fullName>
    </recommendedName>
</protein>
<dbReference type="EMBL" id="JAXLQG010000005">
    <property type="protein sequence ID" value="KAK5539771.1"/>
    <property type="molecule type" value="Genomic_DNA"/>
</dbReference>
<dbReference type="Gene3D" id="2.60.120.260">
    <property type="entry name" value="Galactose-binding domain-like"/>
    <property type="match status" value="1"/>
</dbReference>